<dbReference type="EMBL" id="KV440984">
    <property type="protein sequence ID" value="OAD72015.1"/>
    <property type="molecule type" value="Genomic_DNA"/>
</dbReference>
<dbReference type="SUPFAM" id="SSF57756">
    <property type="entry name" value="Retrovirus zinc finger-like domains"/>
    <property type="match status" value="1"/>
</dbReference>
<dbReference type="RefSeq" id="XP_018290055.1">
    <property type="nucleotide sequence ID" value="XM_018441997.1"/>
</dbReference>
<keyword evidence="1" id="KW-0862">Zinc</keyword>
<dbReference type="GO" id="GO:0008270">
    <property type="term" value="F:zinc ion binding"/>
    <property type="evidence" value="ECO:0007669"/>
    <property type="project" value="UniProtKB-KW"/>
</dbReference>
<gene>
    <name evidence="3" type="ORF">PHYBLDRAFT_68708</name>
</gene>
<dbReference type="GeneID" id="29002903"/>
<keyword evidence="4" id="KW-1185">Reference proteome</keyword>
<keyword evidence="1" id="KW-0863">Zinc-finger</keyword>
<keyword evidence="1" id="KW-0479">Metal-binding</keyword>
<dbReference type="VEuPathDB" id="FungiDB:PHYBLDRAFT_68708"/>
<evidence type="ECO:0000313" key="4">
    <source>
        <dbReference type="Proteomes" id="UP000077315"/>
    </source>
</evidence>
<reference evidence="4" key="1">
    <citation type="submission" date="2015-06" db="EMBL/GenBank/DDBJ databases">
        <title>Expansion of signal transduction pathways in fungi by whole-genome duplication.</title>
        <authorList>
            <consortium name="DOE Joint Genome Institute"/>
            <person name="Corrochano L.M."/>
            <person name="Kuo A."/>
            <person name="Marcet-Houben M."/>
            <person name="Polaino S."/>
            <person name="Salamov A."/>
            <person name="Villalobos J.M."/>
            <person name="Alvarez M.I."/>
            <person name="Avalos J."/>
            <person name="Benito E.P."/>
            <person name="Benoit I."/>
            <person name="Burger G."/>
            <person name="Camino L.P."/>
            <person name="Canovas D."/>
            <person name="Cerda-Olmedo E."/>
            <person name="Cheng J.-F."/>
            <person name="Dominguez A."/>
            <person name="Elias M."/>
            <person name="Eslava A.P."/>
            <person name="Glaser F."/>
            <person name="Grimwood J."/>
            <person name="Gutierrez G."/>
            <person name="Heitman J."/>
            <person name="Henrissat B."/>
            <person name="Iturriaga E.A."/>
            <person name="Lang B.F."/>
            <person name="Lavin J.L."/>
            <person name="Lee S."/>
            <person name="Li W."/>
            <person name="Lindquist E."/>
            <person name="Lopez-Garcia S."/>
            <person name="Luque E.M."/>
            <person name="Marcos A.T."/>
            <person name="Martin J."/>
            <person name="McCluskey K."/>
            <person name="Medina H.R."/>
            <person name="Miralles-Duran A."/>
            <person name="Miyazaki A."/>
            <person name="Munoz-Torres E."/>
            <person name="Oguiza J.A."/>
            <person name="Ohm R."/>
            <person name="Olmedo M."/>
            <person name="Orejas M."/>
            <person name="Ortiz-Castellanos L."/>
            <person name="Pisabarro A.G."/>
            <person name="Rodriguez-Romero J."/>
            <person name="Ruiz-Herrera J."/>
            <person name="Ruiz-Vazquez R."/>
            <person name="Sanz C."/>
            <person name="Schackwitz W."/>
            <person name="Schmutz J."/>
            <person name="Shahriari M."/>
            <person name="Shelest E."/>
            <person name="Silva-Franco F."/>
            <person name="Soanes D."/>
            <person name="Syed K."/>
            <person name="Tagua V.G."/>
            <person name="Talbot N.J."/>
            <person name="Thon M."/>
            <person name="De vries R.P."/>
            <person name="Wiebenga A."/>
            <person name="Yadav J.S."/>
            <person name="Braun E.L."/>
            <person name="Baker S."/>
            <person name="Garre V."/>
            <person name="Horwitz B."/>
            <person name="Torres-Martinez S."/>
            <person name="Idnurm A."/>
            <person name="Herrera-Estrella A."/>
            <person name="Gabaldon T."/>
            <person name="Grigoriev I.V."/>
        </authorList>
    </citation>
    <scope>NUCLEOTIDE SEQUENCE [LARGE SCALE GENOMIC DNA]</scope>
    <source>
        <strain evidence="4">NRRL 1555(-)</strain>
    </source>
</reference>
<dbReference type="Proteomes" id="UP000077315">
    <property type="component" value="Unassembled WGS sequence"/>
</dbReference>
<dbReference type="InterPro" id="IPR036875">
    <property type="entry name" value="Znf_CCHC_sf"/>
</dbReference>
<accession>A0A162X1P1</accession>
<feature type="domain" description="CCHC-type" evidence="2">
    <location>
        <begin position="43"/>
        <end position="58"/>
    </location>
</feature>
<dbReference type="Gene3D" id="4.10.60.10">
    <property type="entry name" value="Zinc finger, CCHC-type"/>
    <property type="match status" value="1"/>
</dbReference>
<sequence>MDFDDNMTFLTTWLNMGVHCTLCQTMGHDYDNCHNPPKETYLCYGCHQVGHFCSKCPRAAEVDNPYKWDYKANLVDRETLPADDLMLTIDNLAEVETYFEKNCEDDSMKGIEETILQ</sequence>
<dbReference type="AlphaFoldDB" id="A0A162X1P1"/>
<dbReference type="InterPro" id="IPR001878">
    <property type="entry name" value="Znf_CCHC"/>
</dbReference>
<dbReference type="PROSITE" id="PS50158">
    <property type="entry name" value="ZF_CCHC"/>
    <property type="match status" value="1"/>
</dbReference>
<protein>
    <submittedName>
        <fullName evidence="3">CCHC-type zinc finger transcription factor</fullName>
    </submittedName>
</protein>
<evidence type="ECO:0000313" key="3">
    <source>
        <dbReference type="EMBL" id="OAD72015.1"/>
    </source>
</evidence>
<evidence type="ECO:0000256" key="1">
    <source>
        <dbReference type="PROSITE-ProRule" id="PRU00047"/>
    </source>
</evidence>
<dbReference type="OrthoDB" id="2213868at2759"/>
<dbReference type="InParanoid" id="A0A162X1P1"/>
<evidence type="ECO:0000259" key="2">
    <source>
        <dbReference type="PROSITE" id="PS50158"/>
    </source>
</evidence>
<proteinExistence type="predicted"/>
<organism evidence="3 4">
    <name type="scientific">Phycomyces blakesleeanus (strain ATCC 8743b / DSM 1359 / FGSC 10004 / NBRC 33097 / NRRL 1555)</name>
    <dbReference type="NCBI Taxonomy" id="763407"/>
    <lineage>
        <taxon>Eukaryota</taxon>
        <taxon>Fungi</taxon>
        <taxon>Fungi incertae sedis</taxon>
        <taxon>Mucoromycota</taxon>
        <taxon>Mucoromycotina</taxon>
        <taxon>Mucoromycetes</taxon>
        <taxon>Mucorales</taxon>
        <taxon>Phycomycetaceae</taxon>
        <taxon>Phycomyces</taxon>
    </lineage>
</organism>
<name>A0A162X1P1_PHYB8</name>
<dbReference type="GO" id="GO:0003676">
    <property type="term" value="F:nucleic acid binding"/>
    <property type="evidence" value="ECO:0007669"/>
    <property type="project" value="InterPro"/>
</dbReference>